<sequence>MGVTGSGDDGHRVSEDSGATVPLEQLPLHSTNLLTVLDEDATIRYESPSIERVFGYEQRTLIGDALIHYIHPEDRERVMAAFHTIVDRDGDTVETVEFRHRKADDTYTWVESTGSANPTPNGNRRYSARINASSSSRASSATICAIR</sequence>
<dbReference type="InterPro" id="IPR035965">
    <property type="entry name" value="PAS-like_dom_sf"/>
</dbReference>
<dbReference type="Proteomes" id="UP000273828">
    <property type="component" value="Unassembled WGS sequence"/>
</dbReference>
<dbReference type="PANTHER" id="PTHR23042">
    <property type="entry name" value="CIRCADIAN PROTEIN CLOCK/ARNT/BMAL/PAS"/>
    <property type="match status" value="1"/>
</dbReference>
<reference evidence="3 4" key="1">
    <citation type="submission" date="2018-10" db="EMBL/GenBank/DDBJ databases">
        <title>Natrarchaeobius chitinivorans gen. nov., sp. nov., and Natrarchaeobius haloalkaliphilus sp. nov., alkaliphilic, chitin-utilizing haloarchaea from hypersaline alkaline lakes.</title>
        <authorList>
            <person name="Sorokin D.Y."/>
            <person name="Elcheninov A.G."/>
            <person name="Kostrikina N.A."/>
            <person name="Bale N.J."/>
            <person name="Sinninghe Damste J.S."/>
            <person name="Khijniak T.V."/>
            <person name="Kublanov I.V."/>
            <person name="Toshchakov S.V."/>
        </authorList>
    </citation>
    <scope>NUCLEOTIDE SEQUENCE [LARGE SCALE GENOMIC DNA]</scope>
    <source>
        <strain evidence="3 4">AArcht-Sl</strain>
    </source>
</reference>
<gene>
    <name evidence="3" type="ORF">EA462_01405</name>
</gene>
<evidence type="ECO:0000259" key="2">
    <source>
        <dbReference type="PROSITE" id="PS50112"/>
    </source>
</evidence>
<evidence type="ECO:0000313" key="3">
    <source>
        <dbReference type="EMBL" id="RQG92906.1"/>
    </source>
</evidence>
<dbReference type="Gene3D" id="3.30.450.20">
    <property type="entry name" value="PAS domain"/>
    <property type="match status" value="1"/>
</dbReference>
<dbReference type="SMART" id="SM00091">
    <property type="entry name" value="PAS"/>
    <property type="match status" value="1"/>
</dbReference>
<evidence type="ECO:0000256" key="1">
    <source>
        <dbReference type="SAM" id="MobiDB-lite"/>
    </source>
</evidence>
<dbReference type="PROSITE" id="PS50112">
    <property type="entry name" value="PAS"/>
    <property type="match status" value="1"/>
</dbReference>
<organism evidence="3 4">
    <name type="scientific">Natrarchaeobius halalkaliphilus</name>
    <dbReference type="NCBI Taxonomy" id="1679091"/>
    <lineage>
        <taxon>Archaea</taxon>
        <taxon>Methanobacteriati</taxon>
        <taxon>Methanobacteriota</taxon>
        <taxon>Stenosarchaea group</taxon>
        <taxon>Halobacteria</taxon>
        <taxon>Halobacteriales</taxon>
        <taxon>Natrialbaceae</taxon>
        <taxon>Natrarchaeobius</taxon>
    </lineage>
</organism>
<name>A0A3N6MG53_9EURY</name>
<protein>
    <submittedName>
        <fullName evidence="3">PAS domain S-box protein</fullName>
    </submittedName>
</protein>
<dbReference type="InterPro" id="IPR013655">
    <property type="entry name" value="PAS_fold_3"/>
</dbReference>
<dbReference type="Pfam" id="PF08447">
    <property type="entry name" value="PAS_3"/>
    <property type="match status" value="1"/>
</dbReference>
<feature type="region of interest" description="Disordered" evidence="1">
    <location>
        <begin position="1"/>
        <end position="23"/>
    </location>
</feature>
<dbReference type="AlphaFoldDB" id="A0A3N6MG53"/>
<feature type="domain" description="PAS" evidence="2">
    <location>
        <begin position="34"/>
        <end position="89"/>
    </location>
</feature>
<dbReference type="InterPro" id="IPR050933">
    <property type="entry name" value="Circadian_TF"/>
</dbReference>
<dbReference type="SUPFAM" id="SSF55785">
    <property type="entry name" value="PYP-like sensor domain (PAS domain)"/>
    <property type="match status" value="1"/>
</dbReference>
<dbReference type="NCBIfam" id="TIGR00229">
    <property type="entry name" value="sensory_box"/>
    <property type="match status" value="1"/>
</dbReference>
<proteinExistence type="predicted"/>
<evidence type="ECO:0000313" key="4">
    <source>
        <dbReference type="Proteomes" id="UP000273828"/>
    </source>
</evidence>
<keyword evidence="4" id="KW-1185">Reference proteome</keyword>
<dbReference type="EMBL" id="REFY01000001">
    <property type="protein sequence ID" value="RQG92906.1"/>
    <property type="molecule type" value="Genomic_DNA"/>
</dbReference>
<dbReference type="InterPro" id="IPR000014">
    <property type="entry name" value="PAS"/>
</dbReference>
<comment type="caution">
    <text evidence="3">The sequence shown here is derived from an EMBL/GenBank/DDBJ whole genome shotgun (WGS) entry which is preliminary data.</text>
</comment>
<accession>A0A3N6MG53</accession>
<dbReference type="CDD" id="cd00130">
    <property type="entry name" value="PAS"/>
    <property type="match status" value="1"/>
</dbReference>